<evidence type="ECO:0000313" key="5">
    <source>
        <dbReference type="EMBL" id="KAG8469533.1"/>
    </source>
</evidence>
<evidence type="ECO:0000313" key="6">
    <source>
        <dbReference type="Proteomes" id="UP000751190"/>
    </source>
</evidence>
<dbReference type="PANTHER" id="PTHR21500:SF0">
    <property type="entry name" value="TUBULIN-SPECIFIC CHAPERONE A"/>
    <property type="match status" value="1"/>
</dbReference>
<keyword evidence="3" id="KW-0206">Cytoskeleton</keyword>
<dbReference type="GO" id="GO:0005829">
    <property type="term" value="C:cytosol"/>
    <property type="evidence" value="ECO:0007669"/>
    <property type="project" value="TreeGrafter"/>
</dbReference>
<dbReference type="OMA" id="VIQECIM"/>
<organism evidence="5 6">
    <name type="scientific">Diacronema lutheri</name>
    <name type="common">Unicellular marine alga</name>
    <name type="synonym">Monochrysis lutheri</name>
    <dbReference type="NCBI Taxonomy" id="2081491"/>
    <lineage>
        <taxon>Eukaryota</taxon>
        <taxon>Haptista</taxon>
        <taxon>Haptophyta</taxon>
        <taxon>Pavlovophyceae</taxon>
        <taxon>Pavlovales</taxon>
        <taxon>Pavlovaceae</taxon>
        <taxon>Diacronema</taxon>
    </lineage>
</organism>
<dbReference type="PANTHER" id="PTHR21500">
    <property type="entry name" value="TUBULIN-SPECIFIC CHAPERONE A"/>
    <property type="match status" value="1"/>
</dbReference>
<proteinExistence type="inferred from homology"/>
<keyword evidence="6" id="KW-1185">Reference proteome</keyword>
<reference evidence="5" key="1">
    <citation type="submission" date="2021-05" db="EMBL/GenBank/DDBJ databases">
        <title>The genome of the haptophyte Pavlova lutheri (Diacronema luteri, Pavlovales) - a model for lipid biosynthesis in eukaryotic algae.</title>
        <authorList>
            <person name="Hulatt C.J."/>
            <person name="Posewitz M.C."/>
        </authorList>
    </citation>
    <scope>NUCLEOTIDE SEQUENCE</scope>
    <source>
        <strain evidence="5">NIVA-4/92</strain>
    </source>
</reference>
<dbReference type="SUPFAM" id="SSF46988">
    <property type="entry name" value="Tubulin chaperone cofactor A"/>
    <property type="match status" value="1"/>
</dbReference>
<dbReference type="OrthoDB" id="296187at2759"/>
<dbReference type="AlphaFoldDB" id="A0A8J5XKA9"/>
<dbReference type="InterPro" id="IPR004226">
    <property type="entry name" value="TBCA"/>
</dbReference>
<gene>
    <name evidence="5" type="ORF">KFE25_005988</name>
</gene>
<dbReference type="EMBL" id="JAGTXO010000002">
    <property type="protein sequence ID" value="KAG8469533.1"/>
    <property type="molecule type" value="Genomic_DNA"/>
</dbReference>
<keyword evidence="3" id="KW-0963">Cytoplasm</keyword>
<keyword evidence="4" id="KW-0175">Coiled coil</keyword>
<evidence type="ECO:0000256" key="4">
    <source>
        <dbReference type="SAM" id="Coils"/>
    </source>
</evidence>
<protein>
    <recommendedName>
        <fullName evidence="3">Tubulin-specific chaperone A</fullName>
    </recommendedName>
</protein>
<dbReference type="Pfam" id="PF02970">
    <property type="entry name" value="TBCA"/>
    <property type="match status" value="1"/>
</dbReference>
<keyword evidence="3" id="KW-0493">Microtubule</keyword>
<dbReference type="GO" id="GO:0048487">
    <property type="term" value="F:beta-tubulin binding"/>
    <property type="evidence" value="ECO:0007669"/>
    <property type="project" value="InterPro"/>
</dbReference>
<feature type="coiled-coil region" evidence="4">
    <location>
        <begin position="21"/>
        <end position="89"/>
    </location>
</feature>
<evidence type="ECO:0000256" key="3">
    <source>
        <dbReference type="RuleBase" id="RU364030"/>
    </source>
</evidence>
<dbReference type="Gene3D" id="1.20.58.90">
    <property type="match status" value="1"/>
</dbReference>
<dbReference type="InterPro" id="IPR036126">
    <property type="entry name" value="TBCA_sf"/>
</dbReference>
<comment type="similarity">
    <text evidence="1 3">Belongs to the TBCA family.</text>
</comment>
<evidence type="ECO:0000256" key="2">
    <source>
        <dbReference type="ARBA" id="ARBA00023186"/>
    </source>
</evidence>
<dbReference type="GO" id="GO:0007021">
    <property type="term" value="P:tubulin complex assembly"/>
    <property type="evidence" value="ECO:0007669"/>
    <property type="project" value="UniProtKB-UniRule"/>
</dbReference>
<comment type="caution">
    <text evidence="5">The sequence shown here is derived from an EMBL/GenBank/DDBJ whole genome shotgun (WGS) entry which is preliminary data.</text>
</comment>
<evidence type="ECO:0000256" key="1">
    <source>
        <dbReference type="ARBA" id="ARBA00006806"/>
    </source>
</evidence>
<comment type="subcellular location">
    <subcellularLocation>
        <location evidence="3">Cytoplasm</location>
        <location evidence="3">Cytoskeleton</location>
    </subcellularLocation>
</comment>
<name>A0A8J5XKA9_DIALT</name>
<dbReference type="GO" id="GO:0005874">
    <property type="term" value="C:microtubule"/>
    <property type="evidence" value="ECO:0007669"/>
    <property type="project" value="UniProtKB-KW"/>
</dbReference>
<accession>A0A8J5XKA9</accession>
<dbReference type="Proteomes" id="UP000751190">
    <property type="component" value="Unassembled WGS sequence"/>
</dbReference>
<dbReference type="GO" id="GO:0007023">
    <property type="term" value="P:post-chaperonin tubulin folding pathway"/>
    <property type="evidence" value="ECO:0007669"/>
    <property type="project" value="UniProtKB-UniRule"/>
</dbReference>
<comment type="subunit">
    <text evidence="3">Supercomplex made of cofactors A to E. Cofactors A and D function by capturing and stabilizing tubulin in a quasi-native conformation. Cofactor E binds to the cofactor D-tubulin complex; interaction with cofactor C then causes the release of tubulin polypeptides that are committed to the native state.</text>
</comment>
<keyword evidence="2 3" id="KW-0143">Chaperone</keyword>
<sequence length="111" mass="12466">MSSTQELKRLKVKTGVVQRIVKDLNVTKAEIEAQVAKVEKMKAEQADIYDIKKQEEVLAECTSSRPQDEERLAKALDDLTRTVDEVRDSPEFDDLKETEEFKGAAALVGAK</sequence>